<accession>A0A1E5LFH9</accession>
<dbReference type="Pfam" id="PF13091">
    <property type="entry name" value="PLDc_2"/>
    <property type="match status" value="1"/>
</dbReference>
<dbReference type="Proteomes" id="UP000095209">
    <property type="component" value="Unassembled WGS sequence"/>
</dbReference>
<dbReference type="CDD" id="cd09130">
    <property type="entry name" value="PLDc_unchar2_2"/>
    <property type="match status" value="1"/>
</dbReference>
<dbReference type="STRING" id="1305675.BFG57_02295"/>
<feature type="domain" description="PLD phosphodiesterase" evidence="1">
    <location>
        <begin position="395"/>
        <end position="425"/>
    </location>
</feature>
<dbReference type="GO" id="GO:0030572">
    <property type="term" value="F:phosphatidyltransferase activity"/>
    <property type="evidence" value="ECO:0007669"/>
    <property type="project" value="UniProtKB-ARBA"/>
</dbReference>
<gene>
    <name evidence="2" type="ORF">BFG57_02295</name>
</gene>
<comment type="caution">
    <text evidence="2">The sequence shown here is derived from an EMBL/GenBank/DDBJ whole genome shotgun (WGS) entry which is preliminary data.</text>
</comment>
<evidence type="ECO:0000259" key="1">
    <source>
        <dbReference type="PROSITE" id="PS50035"/>
    </source>
</evidence>
<dbReference type="InterPro" id="IPR001736">
    <property type="entry name" value="PLipase_D/transphosphatidylase"/>
</dbReference>
<dbReference type="CDD" id="cd09129">
    <property type="entry name" value="PLDc_unchar2_1"/>
    <property type="match status" value="1"/>
</dbReference>
<sequence>MSVLKKINRKLKILKFVTLFIVVFALLTGIYGMAKPLPEGISYLGKEHVVADIDFLYDLTYMQDGKQIREQQIFERVFETIEEAEQFIVVDMFLFNDDYERMAIQVESAESKTNQVQFPNISEQLTNTLISKKKSAPNVKIIVITDPINTFYSSYDSKFISDLEANGIDVVYTDLKKLRDSNPLYSGFWRSYLQWWGTSDDGWLTNPFSPDSPEVTVRSYLNLLNFKANHRKVLVTEKQGLITSANPHDASGYHSNIAFIVKGSILQDLLESEMAIIRFSGEDVPNIQIPNNVNENDGLKVQLLTEGKIRQEMLDVIKATEADDIINIGVFYLSERTLIKELINSANRGVTVNVVLDPNKDAFGRQKNGIPNRQVAYELTKKSDGKINIRWYNTNGEQFHTKMMFVQSGDQATAFAGSANFTRRNIRDYNLETDFKITIPKTHPLETELDNYFERIWNNDSGTYTVDYEQYQDHSKFKYMLYRFQEWSGISTF</sequence>
<dbReference type="PROSITE" id="PS50035">
    <property type="entry name" value="PLD"/>
    <property type="match status" value="1"/>
</dbReference>
<dbReference type="OrthoDB" id="92272at2"/>
<proteinExistence type="predicted"/>
<keyword evidence="3" id="KW-1185">Reference proteome</keyword>
<dbReference type="RefSeq" id="WP_069717287.1">
    <property type="nucleotide sequence ID" value="NZ_MJEH01000022.1"/>
</dbReference>
<reference evidence="2 3" key="1">
    <citation type="submission" date="2016-08" db="EMBL/GenBank/DDBJ databases">
        <title>Genome of Bacillus solimangrovi GH2-4.</title>
        <authorList>
            <person name="Lim S."/>
            <person name="Kim B.-C."/>
        </authorList>
    </citation>
    <scope>NUCLEOTIDE SEQUENCE [LARGE SCALE GENOMIC DNA]</scope>
    <source>
        <strain evidence="2 3">GH2-4</strain>
    </source>
</reference>
<protein>
    <submittedName>
        <fullName evidence="2">Phospholipase</fullName>
    </submittedName>
</protein>
<organism evidence="2 3">
    <name type="scientific">Bacillus solimangrovi</name>
    <dbReference type="NCBI Taxonomy" id="1305675"/>
    <lineage>
        <taxon>Bacteria</taxon>
        <taxon>Bacillati</taxon>
        <taxon>Bacillota</taxon>
        <taxon>Bacilli</taxon>
        <taxon>Bacillales</taxon>
        <taxon>Bacillaceae</taxon>
        <taxon>Bacillus</taxon>
    </lineage>
</organism>
<dbReference type="AlphaFoldDB" id="A0A1E5LFH9"/>
<dbReference type="PANTHER" id="PTHR21248:SF22">
    <property type="entry name" value="PHOSPHOLIPASE D"/>
    <property type="match status" value="1"/>
</dbReference>
<dbReference type="EMBL" id="MJEH01000022">
    <property type="protein sequence ID" value="OEH92845.1"/>
    <property type="molecule type" value="Genomic_DNA"/>
</dbReference>
<dbReference type="GO" id="GO:0032049">
    <property type="term" value="P:cardiolipin biosynthetic process"/>
    <property type="evidence" value="ECO:0007669"/>
    <property type="project" value="UniProtKB-ARBA"/>
</dbReference>
<evidence type="ECO:0000313" key="3">
    <source>
        <dbReference type="Proteomes" id="UP000095209"/>
    </source>
</evidence>
<dbReference type="SUPFAM" id="SSF56024">
    <property type="entry name" value="Phospholipase D/nuclease"/>
    <property type="match status" value="2"/>
</dbReference>
<dbReference type="PANTHER" id="PTHR21248">
    <property type="entry name" value="CARDIOLIPIN SYNTHASE"/>
    <property type="match status" value="1"/>
</dbReference>
<dbReference type="Gene3D" id="3.30.870.10">
    <property type="entry name" value="Endonuclease Chain A"/>
    <property type="match status" value="2"/>
</dbReference>
<dbReference type="InterPro" id="IPR025202">
    <property type="entry name" value="PLD-like_dom"/>
</dbReference>
<evidence type="ECO:0000313" key="2">
    <source>
        <dbReference type="EMBL" id="OEH92845.1"/>
    </source>
</evidence>
<name>A0A1E5LFH9_9BACI</name>